<proteinExistence type="predicted"/>
<organism evidence="2">
    <name type="scientific">Cyprideis torosa</name>
    <dbReference type="NCBI Taxonomy" id="163714"/>
    <lineage>
        <taxon>Eukaryota</taxon>
        <taxon>Metazoa</taxon>
        <taxon>Ecdysozoa</taxon>
        <taxon>Arthropoda</taxon>
        <taxon>Crustacea</taxon>
        <taxon>Oligostraca</taxon>
        <taxon>Ostracoda</taxon>
        <taxon>Podocopa</taxon>
        <taxon>Podocopida</taxon>
        <taxon>Cytherocopina</taxon>
        <taxon>Cytheroidea</taxon>
        <taxon>Cytherideidae</taxon>
        <taxon>Cyprideis</taxon>
    </lineage>
</organism>
<sequence length="77" mass="8266">MGCRGHSDCSPQAPSSQGSSRASSPLNAPEDSHKKWYAKKLPRGSEKTSFDRSESLERSSTPPPPQEPSPSPGEGER</sequence>
<reference evidence="2" key="1">
    <citation type="submission" date="2020-11" db="EMBL/GenBank/DDBJ databases">
        <authorList>
            <person name="Tran Van P."/>
        </authorList>
    </citation>
    <scope>NUCLEOTIDE SEQUENCE</scope>
</reference>
<dbReference type="EMBL" id="OB708788">
    <property type="protein sequence ID" value="CAD7238797.1"/>
    <property type="molecule type" value="Genomic_DNA"/>
</dbReference>
<evidence type="ECO:0000313" key="2">
    <source>
        <dbReference type="EMBL" id="CAD7238797.1"/>
    </source>
</evidence>
<evidence type="ECO:0000256" key="1">
    <source>
        <dbReference type="SAM" id="MobiDB-lite"/>
    </source>
</evidence>
<name>A0A7R8ZY70_9CRUS</name>
<feature type="compositionally biased region" description="Basic and acidic residues" evidence="1">
    <location>
        <begin position="43"/>
        <end position="57"/>
    </location>
</feature>
<feature type="compositionally biased region" description="Pro residues" evidence="1">
    <location>
        <begin position="61"/>
        <end position="71"/>
    </location>
</feature>
<protein>
    <submittedName>
        <fullName evidence="2">Uncharacterized protein</fullName>
    </submittedName>
</protein>
<feature type="compositionally biased region" description="Low complexity" evidence="1">
    <location>
        <begin position="10"/>
        <end position="25"/>
    </location>
</feature>
<feature type="region of interest" description="Disordered" evidence="1">
    <location>
        <begin position="1"/>
        <end position="77"/>
    </location>
</feature>
<gene>
    <name evidence="2" type="ORF">CTOB1V02_LOCUS16612</name>
</gene>
<accession>A0A7R8ZY70</accession>
<feature type="non-terminal residue" evidence="2">
    <location>
        <position position="1"/>
    </location>
</feature>
<dbReference type="AlphaFoldDB" id="A0A7R8ZY70"/>